<keyword evidence="6" id="KW-0677">Repeat</keyword>
<protein>
    <submittedName>
        <fullName evidence="14">Acyl transferase domain-containing protein</fullName>
    </submittedName>
</protein>
<dbReference type="SMART" id="SM00823">
    <property type="entry name" value="PKS_PP"/>
    <property type="match status" value="1"/>
</dbReference>
<dbReference type="SUPFAM" id="SSF101173">
    <property type="entry name" value="Docking domain B of the erythromycin polyketide synthase (DEBS)"/>
    <property type="match status" value="1"/>
</dbReference>
<dbReference type="Gene3D" id="1.10.1200.10">
    <property type="entry name" value="ACP-like"/>
    <property type="match status" value="1"/>
</dbReference>
<dbReference type="SMART" id="SM01294">
    <property type="entry name" value="PKS_PP_betabranch"/>
    <property type="match status" value="1"/>
</dbReference>
<dbReference type="SMART" id="SM00825">
    <property type="entry name" value="PKS_KS"/>
    <property type="match status" value="1"/>
</dbReference>
<dbReference type="OrthoDB" id="9778690at2"/>
<dbReference type="InterPro" id="IPR020806">
    <property type="entry name" value="PKS_PP-bd"/>
</dbReference>
<keyword evidence="15" id="KW-1185">Reference proteome</keyword>
<dbReference type="InterPro" id="IPR049900">
    <property type="entry name" value="PKS_mFAS_DH"/>
</dbReference>
<dbReference type="Pfam" id="PF08990">
    <property type="entry name" value="Docking"/>
    <property type="match status" value="1"/>
</dbReference>
<keyword evidence="5 14" id="KW-0808">Transferase</keyword>
<dbReference type="SUPFAM" id="SSF53901">
    <property type="entry name" value="Thiolase-like"/>
    <property type="match status" value="1"/>
</dbReference>
<dbReference type="PROSITE" id="PS52019">
    <property type="entry name" value="PKS_MFAS_DH"/>
    <property type="match status" value="1"/>
</dbReference>
<dbReference type="GO" id="GO:0033068">
    <property type="term" value="P:macrolide biosynthetic process"/>
    <property type="evidence" value="ECO:0007669"/>
    <property type="project" value="UniProtKB-ARBA"/>
</dbReference>
<dbReference type="PROSITE" id="PS52004">
    <property type="entry name" value="KS3_2"/>
    <property type="match status" value="1"/>
</dbReference>
<dbReference type="Pfam" id="PF08659">
    <property type="entry name" value="KR"/>
    <property type="match status" value="1"/>
</dbReference>
<evidence type="ECO:0000256" key="10">
    <source>
        <dbReference type="PROSITE-ProRule" id="PRU01363"/>
    </source>
</evidence>
<feature type="domain" description="Ketosynthase family 3 (KS3)" evidence="12">
    <location>
        <begin position="33"/>
        <end position="457"/>
    </location>
</feature>
<dbReference type="InterPro" id="IPR036299">
    <property type="entry name" value="Polyketide_synth_docking_sf"/>
</dbReference>
<keyword evidence="3" id="KW-0596">Phosphopantetheine</keyword>
<dbReference type="Pfam" id="PF02801">
    <property type="entry name" value="Ketoacyl-synt_C"/>
    <property type="match status" value="1"/>
</dbReference>
<dbReference type="CDD" id="cd00833">
    <property type="entry name" value="PKS"/>
    <property type="match status" value="1"/>
</dbReference>
<dbReference type="CDD" id="cd08956">
    <property type="entry name" value="KR_3_FAS_SDR_x"/>
    <property type="match status" value="1"/>
</dbReference>
<evidence type="ECO:0000256" key="1">
    <source>
        <dbReference type="ARBA" id="ARBA00001957"/>
    </source>
</evidence>
<dbReference type="GO" id="GO:0031177">
    <property type="term" value="F:phosphopantetheine binding"/>
    <property type="evidence" value="ECO:0007669"/>
    <property type="project" value="InterPro"/>
</dbReference>
<dbReference type="InterPro" id="IPR016036">
    <property type="entry name" value="Malonyl_transacylase_ACP-bd"/>
</dbReference>
<dbReference type="PROSITE" id="PS00606">
    <property type="entry name" value="KS3_1"/>
    <property type="match status" value="1"/>
</dbReference>
<evidence type="ECO:0000313" key="15">
    <source>
        <dbReference type="Proteomes" id="UP000282084"/>
    </source>
</evidence>
<evidence type="ECO:0000259" key="11">
    <source>
        <dbReference type="PROSITE" id="PS50075"/>
    </source>
</evidence>
<dbReference type="InterPro" id="IPR015083">
    <property type="entry name" value="NorB/c/GfsB-D-like_docking"/>
</dbReference>
<dbReference type="GO" id="GO:0006633">
    <property type="term" value="P:fatty acid biosynthetic process"/>
    <property type="evidence" value="ECO:0007669"/>
    <property type="project" value="InterPro"/>
</dbReference>
<dbReference type="Gene3D" id="3.40.47.10">
    <property type="match status" value="1"/>
</dbReference>
<dbReference type="InterPro" id="IPR042104">
    <property type="entry name" value="PKS_dehydratase_sf"/>
</dbReference>
<evidence type="ECO:0000256" key="2">
    <source>
        <dbReference type="ARBA" id="ARBA00004792"/>
    </source>
</evidence>
<comment type="pathway">
    <text evidence="2">Antibiotic biosynthesis.</text>
</comment>
<comment type="cofactor">
    <cofactor evidence="1">
        <name>pantetheine 4'-phosphate</name>
        <dbReference type="ChEBI" id="CHEBI:47942"/>
    </cofactor>
</comment>
<dbReference type="InterPro" id="IPR014043">
    <property type="entry name" value="Acyl_transferase_dom"/>
</dbReference>
<accession>A0A495W0E2</accession>
<dbReference type="EMBL" id="RBXO01000001">
    <property type="protein sequence ID" value="RKT54477.1"/>
    <property type="molecule type" value="Genomic_DNA"/>
</dbReference>
<dbReference type="InterPro" id="IPR020841">
    <property type="entry name" value="PKS_Beta-ketoAc_synthase_dom"/>
</dbReference>
<evidence type="ECO:0000256" key="5">
    <source>
        <dbReference type="ARBA" id="ARBA00022679"/>
    </source>
</evidence>
<feature type="region of interest" description="C-terminal hotdog fold" evidence="10">
    <location>
        <begin position="1031"/>
        <end position="1178"/>
    </location>
</feature>
<dbReference type="InterPro" id="IPR049551">
    <property type="entry name" value="PKS_DH_C"/>
</dbReference>
<feature type="domain" description="PKS/mFAS DH" evidence="13">
    <location>
        <begin position="904"/>
        <end position="1178"/>
    </location>
</feature>
<dbReference type="SUPFAM" id="SSF51735">
    <property type="entry name" value="NAD(P)-binding Rossmann-fold domains"/>
    <property type="match status" value="2"/>
</dbReference>
<dbReference type="Pfam" id="PF16197">
    <property type="entry name" value="KAsynt_C_assoc"/>
    <property type="match status" value="1"/>
</dbReference>
<dbReference type="PANTHER" id="PTHR43775:SF51">
    <property type="entry name" value="INACTIVE PHENOLPHTHIOCEROL SYNTHESIS POLYKETIDE SYNTHASE TYPE I PKS1-RELATED"/>
    <property type="match status" value="1"/>
</dbReference>
<dbReference type="InterPro" id="IPR050091">
    <property type="entry name" value="PKS_NRPS_Biosynth_Enz"/>
</dbReference>
<name>A0A495W0E2_9PSEU</name>
<dbReference type="InterPro" id="IPR018201">
    <property type="entry name" value="Ketoacyl_synth_AS"/>
</dbReference>
<evidence type="ECO:0000256" key="3">
    <source>
        <dbReference type="ARBA" id="ARBA00022450"/>
    </source>
</evidence>
<keyword evidence="7" id="KW-0045">Antibiotic biosynthesis</keyword>
<evidence type="ECO:0000256" key="6">
    <source>
        <dbReference type="ARBA" id="ARBA00022737"/>
    </source>
</evidence>
<dbReference type="Pfam" id="PF00698">
    <property type="entry name" value="Acyl_transf_1"/>
    <property type="match status" value="1"/>
</dbReference>
<dbReference type="InterPro" id="IPR032821">
    <property type="entry name" value="PKS_assoc"/>
</dbReference>
<evidence type="ECO:0000256" key="7">
    <source>
        <dbReference type="ARBA" id="ARBA00023194"/>
    </source>
</evidence>
<dbReference type="SMART" id="SM00827">
    <property type="entry name" value="PKS_AT"/>
    <property type="match status" value="1"/>
</dbReference>
<dbReference type="InterPro" id="IPR014031">
    <property type="entry name" value="Ketoacyl_synth_C"/>
</dbReference>
<keyword evidence="4" id="KW-0597">Phosphoprotein</keyword>
<evidence type="ECO:0000256" key="9">
    <source>
        <dbReference type="ARBA" id="ARBA00023315"/>
    </source>
</evidence>
<dbReference type="Proteomes" id="UP000282084">
    <property type="component" value="Unassembled WGS sequence"/>
</dbReference>
<comment type="caution">
    <text evidence="14">The sequence shown here is derived from an EMBL/GenBank/DDBJ whole genome shotgun (WGS) entry which is preliminary data.</text>
</comment>
<dbReference type="InterPro" id="IPR006162">
    <property type="entry name" value="Ppantetheine_attach_site"/>
</dbReference>
<dbReference type="Pfam" id="PF14765">
    <property type="entry name" value="PS-DH"/>
    <property type="match status" value="1"/>
</dbReference>
<dbReference type="Pfam" id="PF00109">
    <property type="entry name" value="ketoacyl-synt"/>
    <property type="match status" value="1"/>
</dbReference>
<dbReference type="SMART" id="SM00822">
    <property type="entry name" value="PKS_KR"/>
    <property type="match status" value="1"/>
</dbReference>
<dbReference type="Gene3D" id="3.40.50.720">
    <property type="entry name" value="NAD(P)-binding Rossmann-like Domain"/>
    <property type="match status" value="1"/>
</dbReference>
<evidence type="ECO:0000256" key="4">
    <source>
        <dbReference type="ARBA" id="ARBA00022553"/>
    </source>
</evidence>
<gene>
    <name evidence="14" type="ORF">C8E97_3117</name>
</gene>
<evidence type="ECO:0000313" key="14">
    <source>
        <dbReference type="EMBL" id="RKT54477.1"/>
    </source>
</evidence>
<organism evidence="14 15">
    <name type="scientific">Saccharothrix australiensis</name>
    <dbReference type="NCBI Taxonomy" id="2072"/>
    <lineage>
        <taxon>Bacteria</taxon>
        <taxon>Bacillati</taxon>
        <taxon>Actinomycetota</taxon>
        <taxon>Actinomycetes</taxon>
        <taxon>Pseudonocardiales</taxon>
        <taxon>Pseudonocardiaceae</taxon>
        <taxon>Saccharothrix</taxon>
    </lineage>
</organism>
<dbReference type="InterPro" id="IPR016039">
    <property type="entry name" value="Thiolase-like"/>
</dbReference>
<dbReference type="InterPro" id="IPR036736">
    <property type="entry name" value="ACP-like_sf"/>
</dbReference>
<dbReference type="PROSITE" id="PS00012">
    <property type="entry name" value="PHOSPHOPANTETHEINE"/>
    <property type="match status" value="1"/>
</dbReference>
<dbReference type="InterPro" id="IPR014030">
    <property type="entry name" value="Ketoacyl_synth_N"/>
</dbReference>
<dbReference type="PROSITE" id="PS50075">
    <property type="entry name" value="CARRIER"/>
    <property type="match status" value="1"/>
</dbReference>
<dbReference type="SMART" id="SM00826">
    <property type="entry name" value="PKS_DH"/>
    <property type="match status" value="1"/>
</dbReference>
<dbReference type="PANTHER" id="PTHR43775">
    <property type="entry name" value="FATTY ACID SYNTHASE"/>
    <property type="match status" value="1"/>
</dbReference>
<dbReference type="Gene3D" id="3.40.366.10">
    <property type="entry name" value="Malonyl-Coenzyme A Acyl Carrier Protein, domain 2"/>
    <property type="match status" value="1"/>
</dbReference>
<dbReference type="FunFam" id="1.10.1200.10:FF:000007">
    <property type="entry name" value="Probable polyketide synthase pks17"/>
    <property type="match status" value="1"/>
</dbReference>
<dbReference type="InterPro" id="IPR036291">
    <property type="entry name" value="NAD(P)-bd_dom_sf"/>
</dbReference>
<keyword evidence="9" id="KW-0012">Acyltransferase</keyword>
<dbReference type="InterPro" id="IPR057326">
    <property type="entry name" value="KR_dom"/>
</dbReference>
<keyword evidence="8" id="KW-0511">Multifunctional enzyme</keyword>
<feature type="domain" description="Carrier" evidence="11">
    <location>
        <begin position="1584"/>
        <end position="1659"/>
    </location>
</feature>
<dbReference type="Gene3D" id="3.30.70.3290">
    <property type="match status" value="1"/>
</dbReference>
<dbReference type="SUPFAM" id="SSF52151">
    <property type="entry name" value="FabD/lysophospholipase-like"/>
    <property type="match status" value="1"/>
</dbReference>
<dbReference type="InterPro" id="IPR009081">
    <property type="entry name" value="PP-bd_ACP"/>
</dbReference>
<dbReference type="SUPFAM" id="SSF47336">
    <property type="entry name" value="ACP-like"/>
    <property type="match status" value="1"/>
</dbReference>
<dbReference type="InterPro" id="IPR049552">
    <property type="entry name" value="PKS_DH_N"/>
</dbReference>
<proteinExistence type="predicted"/>
<feature type="region of interest" description="N-terminal hotdog fold" evidence="10">
    <location>
        <begin position="904"/>
        <end position="1022"/>
    </location>
</feature>
<dbReference type="FunFam" id="3.40.47.10:FF:000019">
    <property type="entry name" value="Polyketide synthase type I"/>
    <property type="match status" value="1"/>
</dbReference>
<evidence type="ECO:0000256" key="8">
    <source>
        <dbReference type="ARBA" id="ARBA00023268"/>
    </source>
</evidence>
<reference evidence="14 15" key="1">
    <citation type="submission" date="2018-10" db="EMBL/GenBank/DDBJ databases">
        <title>Sequencing the genomes of 1000 actinobacteria strains.</title>
        <authorList>
            <person name="Klenk H.-P."/>
        </authorList>
    </citation>
    <scope>NUCLEOTIDE SEQUENCE [LARGE SCALE GENOMIC DNA]</scope>
    <source>
        <strain evidence="14 15">DSM 43800</strain>
    </source>
</reference>
<dbReference type="InterPro" id="IPR013968">
    <property type="entry name" value="PKS_KR"/>
</dbReference>
<dbReference type="Pfam" id="PF00550">
    <property type="entry name" value="PP-binding"/>
    <property type="match status" value="1"/>
</dbReference>
<dbReference type="InterPro" id="IPR020807">
    <property type="entry name" value="PKS_DH"/>
</dbReference>
<dbReference type="GO" id="GO:0004315">
    <property type="term" value="F:3-oxoacyl-[acyl-carrier-protein] synthase activity"/>
    <property type="evidence" value="ECO:0007669"/>
    <property type="project" value="InterPro"/>
</dbReference>
<dbReference type="InterPro" id="IPR001227">
    <property type="entry name" value="Ac_transferase_dom_sf"/>
</dbReference>
<feature type="active site" description="Proton acceptor; for dehydratase activity" evidence="10">
    <location>
        <position position="936"/>
    </location>
</feature>
<evidence type="ECO:0000259" key="13">
    <source>
        <dbReference type="PROSITE" id="PS52019"/>
    </source>
</evidence>
<dbReference type="GO" id="GO:0004312">
    <property type="term" value="F:fatty acid synthase activity"/>
    <property type="evidence" value="ECO:0007669"/>
    <property type="project" value="TreeGrafter"/>
</dbReference>
<dbReference type="InterPro" id="IPR016035">
    <property type="entry name" value="Acyl_Trfase/lysoPLipase"/>
</dbReference>
<dbReference type="Pfam" id="PF21089">
    <property type="entry name" value="PKS_DH_N"/>
    <property type="match status" value="1"/>
</dbReference>
<feature type="active site" description="Proton donor; for dehydratase activity" evidence="10">
    <location>
        <position position="1088"/>
    </location>
</feature>
<evidence type="ECO:0000259" key="12">
    <source>
        <dbReference type="PROSITE" id="PS52004"/>
    </source>
</evidence>
<dbReference type="SUPFAM" id="SSF55048">
    <property type="entry name" value="Probable ACP-binding domain of malonyl-CoA ACP transacylase"/>
    <property type="match status" value="1"/>
</dbReference>
<sequence length="1735" mass="180731">MSTEDKLRYFLKRVTADLHEARTRLDEVTAAAAEPIAIVGMACRYPGGVTAPEDLWRLVAEGRDGIGPFPTDRGWDVERLFDEDPDRAGTSYVEEGGFLRDASWFDADFFGVNPREALAMDPQHRLLLETSWEAVERAGLDPVSLRGSRTGVFTGIMYNDYSTLVHGAPDGVEGYLGTGTAASVASGRVAYTFGLEGPAVTVDTACSSSLVALHLAVQALRNRECDLALAGGATVMASPAPFTEFSRQRGLAPDGRCKAFSAAADGTGWSEGAGVLLVERLSDARRNGRRVLAVVRGSAINQDGASNGLTAPNGPSQQRVIRQALSSAGLSVSDVDVVEAHGTGTALGDPIEAQALLATYGQGRDEPLWLGSVKSNIGHTQAAAGVAGIIKVVMAMREGVLPRTLHVDEPSRHVDWSSGAVGLLTENRPWPVVGRPRRAGVSSFGFSGTNAHVIVEQAPDEPVTPTAEDGIVPFVLSARGDDALRAQAARLADHLAHHSADQAAADLAYSLATGRTSFSHRAVIVTDDRGELSTALDALAGGGHHPSVVRGTASKGPLAFLFTGQGAQRVGMGRELHDKYPVFAEAFDAVCAAFDMPLGDLGADRIDRTEFTQPALFAVEVALFRLFESWGVKPDFVAGHSIGELAAAHVAGVLSLEDAATLVKARGRLMGALPEGGAMVAVQATEAELDLTEGVSVAAVNGPSSVVLSGVEEEVLVIAEGLAARGRKTKRLAVSHAFHSVLMEPMLAGFREVAESLTYGEREIQAVSTVTGKPVTDEWRSPEYWVGQVRQAVRFADAVTTLHEQGVDTFLELGPAGVLSAMAQDCVGGVTAVPALRPGTPEAAAVLRAVGTAHVRGTAVDWTALLRGRRVDLPTYPFQRERYWIDARPGVGDVSAAGLDPADHPLLGAVVSVPGTGGVVLTGRLSLADQPWLADHLVGGSALLPGTAFADLAVAAGDQVGCGALADLTLRAPLVLPEHGSVWLRVVVGDGDPRTVDVHARTDDSEWVCHASGTLTTPGAPPAGFDRPADAEPVDLDGYYDALAGLGLEYGPVFRGLRAAWRHGGDVYAEVALPVEPDGFGLHPALLDAALHAIGLGDAAGGGLPFAWRGVALWASGAAALRVRLSPVAGGVAVLATDLDGNPVLSVDELVLREVRHDVPVRSLYAVEWTPVPAADPAALDIAALDIAALGAVPGVRTCEDPAEVADAVLLPVPDTEDVREATRLVLAAAQRWVGLDTAARLVVVTRPGNLAHAAVRGLVRSAQSEHPGRFALVEADDPKSAPLAVATGEPEVRVRDGVPHAPRLVRVPAADGPPVSFGSGAVLVTGAAGALGRVVAAHLVRAHGVRDLLLVGRRGEDAELTAELTALGATVEWAACDVADRDAVAALLAGRRVTAVVHSAGVLDDGVLTALTPERCDRVLAPKADAATHLHELTADLSAFVVFSSAAGTFGNAGQANYAAANAYLDALVEHRRERGLPAASLAWGPWAVGMAEGEADRLARAGVRPLSEDEGLRLFDAALRAEAPVTLPIGLDPAAMAATGTPPLLRGLVRPTRRRAAVAAPTGDADALAERIAALPEAERGRALLDLVVTSAAHVLGHTSTAAVAPDRGFLDLGFDSLTAVELRNRLDAETGLRLPTTLVFDHPTPADLAEHLLAALPLPGAVGVRAVHAGIEDLERALAAVRASDDERAAVTTRLRALLAAWDDRPRPADDTLDDATADELFDLLDAELGQL</sequence>
<dbReference type="Gene3D" id="3.10.129.110">
    <property type="entry name" value="Polyketide synthase dehydratase"/>
    <property type="match status" value="1"/>
</dbReference>